<evidence type="ECO:0000256" key="1">
    <source>
        <dbReference type="ARBA" id="ARBA00022763"/>
    </source>
</evidence>
<evidence type="ECO:0000256" key="2">
    <source>
        <dbReference type="SAM" id="MobiDB-lite"/>
    </source>
</evidence>
<dbReference type="InterPro" id="IPR050356">
    <property type="entry name" value="SulA_CellDiv_inhibitor"/>
</dbReference>
<dbReference type="RefSeq" id="WP_191146398.1">
    <property type="nucleotide sequence ID" value="NZ_JACXAF010000035.1"/>
</dbReference>
<organism evidence="4 5">
    <name type="scientific">Neiella litorisoli</name>
    <dbReference type="NCBI Taxonomy" id="2771431"/>
    <lineage>
        <taxon>Bacteria</taxon>
        <taxon>Pseudomonadati</taxon>
        <taxon>Pseudomonadota</taxon>
        <taxon>Gammaproteobacteria</taxon>
        <taxon>Alteromonadales</taxon>
        <taxon>Echinimonadaceae</taxon>
        <taxon>Neiella</taxon>
    </lineage>
</organism>
<dbReference type="SUPFAM" id="SSF56672">
    <property type="entry name" value="DNA/RNA polymerases"/>
    <property type="match status" value="1"/>
</dbReference>
<dbReference type="CDD" id="cd03468">
    <property type="entry name" value="PolY_like"/>
    <property type="match status" value="1"/>
</dbReference>
<dbReference type="EMBL" id="JACXAF010000035">
    <property type="protein sequence ID" value="MBD1391340.1"/>
    <property type="molecule type" value="Genomic_DNA"/>
</dbReference>
<dbReference type="InterPro" id="IPR001126">
    <property type="entry name" value="UmuC"/>
</dbReference>
<keyword evidence="1" id="KW-0227">DNA damage</keyword>
<dbReference type="PANTHER" id="PTHR35369">
    <property type="entry name" value="BLR3025 PROTEIN-RELATED"/>
    <property type="match status" value="1"/>
</dbReference>
<name>A0A8J6QJ87_9GAMM</name>
<dbReference type="PANTHER" id="PTHR35369:SF2">
    <property type="entry name" value="BLR3025 PROTEIN"/>
    <property type="match status" value="1"/>
</dbReference>
<accession>A0A8J6QJ87</accession>
<evidence type="ECO:0000313" key="5">
    <source>
        <dbReference type="Proteomes" id="UP000638014"/>
    </source>
</evidence>
<dbReference type="Pfam" id="PF00817">
    <property type="entry name" value="IMS"/>
    <property type="match status" value="1"/>
</dbReference>
<evidence type="ECO:0000259" key="3">
    <source>
        <dbReference type="Pfam" id="PF00817"/>
    </source>
</evidence>
<sequence length="489" mass="55598">MASPNLPVWLYLHFPHLQADQLSLQNPQTPIAILDQGKRVWQHCRLAQASGVQTGMVFTTALQLDPELQLQPQRSNEQQQILAQIADYCYQWCARIALSFEQGLLLEVATMWRLFGGRANYWQQLQQALQSRQLRFHAAAGTTPMAAYVLARAGYDLPLASTQQLNQQLQQLTLQQLPLSASQQQSLTDVGIKQLADLTNIPMAQWRRRFSGEIATWLERLNGDKVDDHCWFEPPAQFVRNWHCLHEINHSNGLLFPLQHMLKELNHYLRRRQLAACAVELILQHREQTDSQISLRLAQPEHQASEFLILARLRLQQLSLPEAVIGIQVVAAELVPQQQPATDLFAATNSHALDGGQLLNRLRSRLAPSDVKHLVLSADPRPERAFQLVTESDTPITAGTQNSGRGDVQDNGRDHIQDSANRPVWLLPKPIPLPNQPWELKSAPERIACGWWDDGAIQRDYFVAVDQHGQLCWVFRTPANQWFLHGWFG</sequence>
<feature type="domain" description="UmuC" evidence="3">
    <location>
        <begin position="28"/>
        <end position="150"/>
    </location>
</feature>
<dbReference type="InterPro" id="IPR043502">
    <property type="entry name" value="DNA/RNA_pol_sf"/>
</dbReference>
<keyword evidence="5" id="KW-1185">Reference proteome</keyword>
<dbReference type="Proteomes" id="UP000638014">
    <property type="component" value="Unassembled WGS sequence"/>
</dbReference>
<comment type="caution">
    <text evidence="4">The sequence shown here is derived from an EMBL/GenBank/DDBJ whole genome shotgun (WGS) entry which is preliminary data.</text>
</comment>
<dbReference type="GO" id="GO:0006281">
    <property type="term" value="P:DNA repair"/>
    <property type="evidence" value="ECO:0007669"/>
    <property type="project" value="InterPro"/>
</dbReference>
<proteinExistence type="predicted"/>
<gene>
    <name evidence="4" type="ORF">IC617_18085</name>
</gene>
<reference evidence="4" key="1">
    <citation type="submission" date="2020-09" db="EMBL/GenBank/DDBJ databases">
        <title>A novel bacterium of genus Neiella, isolated from South China Sea.</title>
        <authorList>
            <person name="Huang H."/>
            <person name="Mo K."/>
            <person name="Hu Y."/>
        </authorList>
    </citation>
    <scope>NUCLEOTIDE SEQUENCE</scope>
    <source>
        <strain evidence="4">HB171785</strain>
    </source>
</reference>
<feature type="compositionally biased region" description="Polar residues" evidence="2">
    <location>
        <begin position="395"/>
        <end position="404"/>
    </location>
</feature>
<dbReference type="AlphaFoldDB" id="A0A8J6QJ87"/>
<feature type="region of interest" description="Disordered" evidence="2">
    <location>
        <begin position="395"/>
        <end position="414"/>
    </location>
</feature>
<protein>
    <submittedName>
        <fullName evidence="4">DNA polymerase Y family protein</fullName>
    </submittedName>
</protein>
<evidence type="ECO:0000313" key="4">
    <source>
        <dbReference type="EMBL" id="MBD1391340.1"/>
    </source>
</evidence>